<dbReference type="GO" id="GO:0004722">
    <property type="term" value="F:protein serine/threonine phosphatase activity"/>
    <property type="evidence" value="ECO:0007669"/>
    <property type="project" value="InterPro"/>
</dbReference>
<dbReference type="PROSITE" id="PS51746">
    <property type="entry name" value="PPM_2"/>
    <property type="match status" value="1"/>
</dbReference>
<evidence type="ECO:0000313" key="2">
    <source>
        <dbReference type="EMBL" id="OCG73594.1"/>
    </source>
</evidence>
<dbReference type="RefSeq" id="WP_067026703.1">
    <property type="nucleotide sequence ID" value="NZ_JRNY01000005.1"/>
</dbReference>
<dbReference type="PANTHER" id="PTHR47992">
    <property type="entry name" value="PROTEIN PHOSPHATASE"/>
    <property type="match status" value="1"/>
</dbReference>
<keyword evidence="3" id="KW-1185">Reference proteome</keyword>
<dbReference type="STRING" id="904291.A7J15_07945"/>
<organism evidence="2 3">
    <name type="scientific">Microbacterium sediminis</name>
    <dbReference type="NCBI Taxonomy" id="904291"/>
    <lineage>
        <taxon>Bacteria</taxon>
        <taxon>Bacillati</taxon>
        <taxon>Actinomycetota</taxon>
        <taxon>Actinomycetes</taxon>
        <taxon>Micrococcales</taxon>
        <taxon>Microbacteriaceae</taxon>
        <taxon>Microbacterium</taxon>
    </lineage>
</organism>
<dbReference type="OrthoDB" id="9801841at2"/>
<accession>A0A1B9NAN1</accession>
<dbReference type="SUPFAM" id="SSF81606">
    <property type="entry name" value="PP2C-like"/>
    <property type="match status" value="1"/>
</dbReference>
<dbReference type="InterPro" id="IPR036457">
    <property type="entry name" value="PPM-type-like_dom_sf"/>
</dbReference>
<gene>
    <name evidence="2" type="ORF">A7J15_07945</name>
</gene>
<dbReference type="AlphaFoldDB" id="A0A1B9NAN1"/>
<evidence type="ECO:0000313" key="3">
    <source>
        <dbReference type="Proteomes" id="UP000093355"/>
    </source>
</evidence>
<evidence type="ECO:0000259" key="1">
    <source>
        <dbReference type="PROSITE" id="PS51746"/>
    </source>
</evidence>
<proteinExistence type="predicted"/>
<comment type="caution">
    <text evidence="2">The sequence shown here is derived from an EMBL/GenBank/DDBJ whole genome shotgun (WGS) entry which is preliminary data.</text>
</comment>
<dbReference type="Pfam" id="PF13672">
    <property type="entry name" value="PP2C_2"/>
    <property type="match status" value="1"/>
</dbReference>
<sequence>MKPILVEGGAATHVGARRSLNEDSHLAEAPLFLVADGMGGHDRGEIASATAIEAFLPLVGRASLSVDEARDAFERARGQVDRISAARDRGAGTTFAGVIVTEVDGAGYWLAINLGDSRVYRMRGGVLEQISVDHSVVQELLDAGQISPEEAARDRRRNVITRAMGAGSSAHADYWMLPAARGDRMPVCSDGMSNELSRDRIAVILRGEAKPQAAADRLVLEALEHGGRDNITAVVVDAVAVSPRMSHEVIDEDTRPRESVAG</sequence>
<dbReference type="SMART" id="SM00332">
    <property type="entry name" value="PP2Cc"/>
    <property type="match status" value="1"/>
</dbReference>
<dbReference type="InterPro" id="IPR001932">
    <property type="entry name" value="PPM-type_phosphatase-like_dom"/>
</dbReference>
<dbReference type="CDD" id="cd00143">
    <property type="entry name" value="PP2Cc"/>
    <property type="match status" value="1"/>
</dbReference>
<dbReference type="Proteomes" id="UP000093355">
    <property type="component" value="Unassembled WGS sequence"/>
</dbReference>
<dbReference type="SMART" id="SM00331">
    <property type="entry name" value="PP2C_SIG"/>
    <property type="match status" value="1"/>
</dbReference>
<dbReference type="Gene3D" id="3.60.40.10">
    <property type="entry name" value="PPM-type phosphatase domain"/>
    <property type="match status" value="1"/>
</dbReference>
<reference evidence="2 3" key="1">
    <citation type="submission" date="2016-05" db="EMBL/GenBank/DDBJ databases">
        <authorList>
            <person name="Lavstsen T."/>
            <person name="Jespersen J.S."/>
        </authorList>
    </citation>
    <scope>NUCLEOTIDE SEQUENCE [LARGE SCALE GENOMIC DNA]</scope>
    <source>
        <strain evidence="2 3">YLB-01</strain>
    </source>
</reference>
<protein>
    <submittedName>
        <fullName evidence="2">Serine/threonine protein phosphatase</fullName>
    </submittedName>
</protein>
<feature type="domain" description="PPM-type phosphatase" evidence="1">
    <location>
        <begin position="8"/>
        <end position="238"/>
    </location>
</feature>
<dbReference type="EMBL" id="LXMD01000024">
    <property type="protein sequence ID" value="OCG73594.1"/>
    <property type="molecule type" value="Genomic_DNA"/>
</dbReference>
<dbReference type="InterPro" id="IPR015655">
    <property type="entry name" value="PP2C"/>
</dbReference>
<name>A0A1B9NAN1_9MICO</name>